<feature type="coiled-coil region" evidence="1">
    <location>
        <begin position="502"/>
        <end position="554"/>
    </location>
</feature>
<evidence type="ECO:0000313" key="5">
    <source>
        <dbReference type="Proteomes" id="UP001151760"/>
    </source>
</evidence>
<protein>
    <submittedName>
        <fullName evidence="4">Reverse transcriptase domain-containing protein</fullName>
    </submittedName>
</protein>
<gene>
    <name evidence="4" type="ORF">Tco_1057070</name>
</gene>
<feature type="domain" description="Tf2-1-like SH3-like" evidence="3">
    <location>
        <begin position="288"/>
        <end position="352"/>
    </location>
</feature>
<organism evidence="4 5">
    <name type="scientific">Tanacetum coccineum</name>
    <dbReference type="NCBI Taxonomy" id="301880"/>
    <lineage>
        <taxon>Eukaryota</taxon>
        <taxon>Viridiplantae</taxon>
        <taxon>Streptophyta</taxon>
        <taxon>Embryophyta</taxon>
        <taxon>Tracheophyta</taxon>
        <taxon>Spermatophyta</taxon>
        <taxon>Magnoliopsida</taxon>
        <taxon>eudicotyledons</taxon>
        <taxon>Gunneridae</taxon>
        <taxon>Pentapetalae</taxon>
        <taxon>asterids</taxon>
        <taxon>campanulids</taxon>
        <taxon>Asterales</taxon>
        <taxon>Asteraceae</taxon>
        <taxon>Asteroideae</taxon>
        <taxon>Anthemideae</taxon>
        <taxon>Anthemidinae</taxon>
        <taxon>Tanacetum</taxon>
    </lineage>
</organism>
<dbReference type="InterPro" id="IPR012337">
    <property type="entry name" value="RNaseH-like_sf"/>
</dbReference>
<comment type="caution">
    <text evidence="4">The sequence shown here is derived from an EMBL/GenBank/DDBJ whole genome shotgun (WGS) entry which is preliminary data.</text>
</comment>
<reference evidence="4" key="2">
    <citation type="submission" date="2022-01" db="EMBL/GenBank/DDBJ databases">
        <authorList>
            <person name="Yamashiro T."/>
            <person name="Shiraishi A."/>
            <person name="Satake H."/>
            <person name="Nakayama K."/>
        </authorList>
    </citation>
    <scope>NUCLEOTIDE SEQUENCE</scope>
</reference>
<feature type="region of interest" description="Disordered" evidence="2">
    <location>
        <begin position="618"/>
        <end position="647"/>
    </location>
</feature>
<accession>A0ABQ5H4B0</accession>
<dbReference type="InterPro" id="IPR056924">
    <property type="entry name" value="SH3_Tf2-1"/>
</dbReference>
<proteinExistence type="predicted"/>
<dbReference type="EMBL" id="BQNB010019194">
    <property type="protein sequence ID" value="GJT82728.1"/>
    <property type="molecule type" value="Genomic_DNA"/>
</dbReference>
<feature type="compositionally biased region" description="Basic and acidic residues" evidence="2">
    <location>
        <begin position="801"/>
        <end position="811"/>
    </location>
</feature>
<dbReference type="Gene3D" id="3.30.420.10">
    <property type="entry name" value="Ribonuclease H-like superfamily/Ribonuclease H"/>
    <property type="match status" value="1"/>
</dbReference>
<dbReference type="Pfam" id="PF24626">
    <property type="entry name" value="SH3_Tf2-1"/>
    <property type="match status" value="1"/>
</dbReference>
<evidence type="ECO:0000259" key="3">
    <source>
        <dbReference type="Pfam" id="PF24626"/>
    </source>
</evidence>
<dbReference type="GO" id="GO:0003964">
    <property type="term" value="F:RNA-directed DNA polymerase activity"/>
    <property type="evidence" value="ECO:0007669"/>
    <property type="project" value="UniProtKB-KW"/>
</dbReference>
<keyword evidence="4" id="KW-0808">Transferase</keyword>
<dbReference type="PANTHER" id="PTHR45835:SF99">
    <property type="entry name" value="CHROMO DOMAIN-CONTAINING PROTEIN-RELATED"/>
    <property type="match status" value="1"/>
</dbReference>
<dbReference type="InterPro" id="IPR036397">
    <property type="entry name" value="RNaseH_sf"/>
</dbReference>
<evidence type="ECO:0000256" key="1">
    <source>
        <dbReference type="SAM" id="Coils"/>
    </source>
</evidence>
<feature type="compositionally biased region" description="Basic and acidic residues" evidence="2">
    <location>
        <begin position="782"/>
        <end position="792"/>
    </location>
</feature>
<feature type="compositionally biased region" description="Basic and acidic residues" evidence="2">
    <location>
        <begin position="630"/>
        <end position="644"/>
    </location>
</feature>
<dbReference type="PANTHER" id="PTHR45835">
    <property type="entry name" value="YALI0A06105P"/>
    <property type="match status" value="1"/>
</dbReference>
<keyword evidence="5" id="KW-1185">Reference proteome</keyword>
<feature type="coiled-coil region" evidence="1">
    <location>
        <begin position="251"/>
        <end position="278"/>
    </location>
</feature>
<keyword evidence="4" id="KW-0695">RNA-directed DNA polymerase</keyword>
<dbReference type="Proteomes" id="UP001151760">
    <property type="component" value="Unassembled WGS sequence"/>
</dbReference>
<evidence type="ECO:0000256" key="2">
    <source>
        <dbReference type="SAM" id="MobiDB-lite"/>
    </source>
</evidence>
<dbReference type="SUPFAM" id="SSF53098">
    <property type="entry name" value="Ribonuclease H-like"/>
    <property type="match status" value="1"/>
</dbReference>
<evidence type="ECO:0000313" key="4">
    <source>
        <dbReference type="EMBL" id="GJT82728.1"/>
    </source>
</evidence>
<name>A0ABQ5H4B0_9ASTR</name>
<feature type="region of interest" description="Disordered" evidence="2">
    <location>
        <begin position="780"/>
        <end position="811"/>
    </location>
</feature>
<keyword evidence="4" id="KW-0548">Nucleotidyltransferase</keyword>
<sequence>MTVENHYHPISKANVVADALSRKERVKPKRVQAMNMTLQSSIKDRILAAQKEACDESTGFHKGLDEMIVHLSNGTLYYLDRIWVPLKGDVRTLIMDEAHNSKCSVHPRADKMYYNLRDRPSGLLQQPEIPECKWEGIAIDFVTKLPRTSSGHDTIWVIVDRLTKSAHFLPMREDYKMDRFCQAMQEALETRLDMSTAYHSQTDSQIEFSYNNSYHSSVRCASFEALYGRKCRSPIMWAEVGEGQLIGPELVQETTEKISQIKDRLKAARDRQKSYADKRRKPLEFSVGDYVLLKVSPWKGVVRFGKKGKLAPRFVGPFEIIEKVGPVAYRLRLPEELNGVHDTFHVSNLKKCLADPTLQVPLDEIQVDAKLTFVEEPVEILEREFKKLKRSRIAIVKGRNSFKGVESVLLCGEHNAQAELFVVTRALRCVLLFFITNFELARSWQFALCMLEGVGCYRSFNCVEKVTGARRKKSANVHLKQEKQEMSITVYSLGHDVGSLSLNELTVLCTSLSKKVSSLESELKQTKETYSTALTKLILRVKKLEKQVQTTNSRRKTRIVLSEDEDATEDPSNQGRIIKEINADTDITLVTPTKVSSKSDQYEDHLRVLSAAKVLAEAAKQGRDSTAGGKAKDKGKEIMQEPKPPKKLKKRVQVQMSMDEEIAKKMFEEEQAKVMTEQEQERMNLEAALELQRKLDAREEVPAEATQATQTYEIDWNDPSVLRYHAQLNRPYSVAEVGKNMIMYLKNQGGYKMSYFKGIKYEDIRPIFEQVWDQTQSFMPMDSKKESKEKAKERMKKNTSKAREDKIKRQKTKDDPEILTLMEYVQVMSDFEEAINVIPLAVKSPKGDMKIMFDPDDNGEIWKNHNSQELIEWKLYEFCGVHYLMLREVTIYMLVEKKYPLLQDTLTRMLRWKLHVNYEIPKMAYDLLKFNSMRMEQYITFTDHALWEVIVNGDSVSPIASASAGAEAIPDEHLLKFHACKVAKSLWEAIKNRFEGNKESKKMQKTILKQNYENFAASSQKGLDKTYDRNKSDLDTLSIDDLYNNLKVYESQIKGQTSPSSNSQNVAFVSFDNSNSTNETINTAYSVSAASSKDQASTTSYFDDVMFSFFANQSNAPQLDNEDLEQIDADDLEEMYLKWQVAMLTMRVKRFIKKTGRKLDLNGKETAGFDRTKVE</sequence>
<keyword evidence="1" id="KW-0175">Coiled coil</keyword>
<reference evidence="4" key="1">
    <citation type="journal article" date="2022" name="Int. J. Mol. Sci.">
        <title>Draft Genome of Tanacetum Coccineum: Genomic Comparison of Closely Related Tanacetum-Family Plants.</title>
        <authorList>
            <person name="Yamashiro T."/>
            <person name="Shiraishi A."/>
            <person name="Nakayama K."/>
            <person name="Satake H."/>
        </authorList>
    </citation>
    <scope>NUCLEOTIDE SEQUENCE</scope>
</reference>